<evidence type="ECO:0000256" key="9">
    <source>
        <dbReference type="ARBA" id="ARBA00023303"/>
    </source>
</evidence>
<evidence type="ECO:0000313" key="14">
    <source>
        <dbReference type="Proteomes" id="UP000320547"/>
    </source>
</evidence>
<dbReference type="InterPro" id="IPR003691">
    <property type="entry name" value="FluC"/>
</dbReference>
<dbReference type="GO" id="GO:0046872">
    <property type="term" value="F:metal ion binding"/>
    <property type="evidence" value="ECO:0007669"/>
    <property type="project" value="UniProtKB-KW"/>
</dbReference>
<dbReference type="PANTHER" id="PTHR28259:SF1">
    <property type="entry name" value="FLUORIDE EXPORT PROTEIN 1-RELATED"/>
    <property type="match status" value="1"/>
</dbReference>
<keyword evidence="8 12" id="KW-0472">Membrane</keyword>
<dbReference type="AlphaFoldDB" id="A0A562UUW4"/>
<comment type="catalytic activity">
    <reaction evidence="11">
        <text>fluoride(in) = fluoride(out)</text>
        <dbReference type="Rhea" id="RHEA:76159"/>
        <dbReference type="ChEBI" id="CHEBI:17051"/>
    </reaction>
    <physiologicalReaction direction="left-to-right" evidence="11">
        <dbReference type="Rhea" id="RHEA:76160"/>
    </physiologicalReaction>
</comment>
<keyword evidence="2 12" id="KW-1003">Cell membrane</keyword>
<keyword evidence="14" id="KW-1185">Reference proteome</keyword>
<keyword evidence="12" id="KW-0479">Metal-binding</keyword>
<evidence type="ECO:0000256" key="3">
    <source>
        <dbReference type="ARBA" id="ARBA00022519"/>
    </source>
</evidence>
<evidence type="ECO:0000256" key="10">
    <source>
        <dbReference type="ARBA" id="ARBA00035120"/>
    </source>
</evidence>
<evidence type="ECO:0000256" key="11">
    <source>
        <dbReference type="ARBA" id="ARBA00035585"/>
    </source>
</evidence>
<organism evidence="13 14">
    <name type="scientific">Altererythrobacter ishigakiensis</name>
    <dbReference type="NCBI Taxonomy" id="476157"/>
    <lineage>
        <taxon>Bacteria</taxon>
        <taxon>Pseudomonadati</taxon>
        <taxon>Pseudomonadota</taxon>
        <taxon>Alphaproteobacteria</taxon>
        <taxon>Sphingomonadales</taxon>
        <taxon>Erythrobacteraceae</taxon>
        <taxon>Altererythrobacter</taxon>
    </lineage>
</organism>
<evidence type="ECO:0000256" key="1">
    <source>
        <dbReference type="ARBA" id="ARBA00004651"/>
    </source>
</evidence>
<dbReference type="GO" id="GO:0005886">
    <property type="term" value="C:plasma membrane"/>
    <property type="evidence" value="ECO:0007669"/>
    <property type="project" value="UniProtKB-SubCell"/>
</dbReference>
<feature type="transmembrane region" description="Helical" evidence="12">
    <location>
        <begin position="84"/>
        <end position="108"/>
    </location>
</feature>
<dbReference type="STRING" id="476157.GCA_001663155_02309"/>
<gene>
    <name evidence="12" type="primary">fluC</name>
    <name evidence="12" type="synonym">crcB</name>
    <name evidence="13" type="ORF">JN10_1043</name>
</gene>
<dbReference type="HAMAP" id="MF_00454">
    <property type="entry name" value="FluC"/>
    <property type="match status" value="1"/>
</dbReference>
<evidence type="ECO:0000256" key="12">
    <source>
        <dbReference type="HAMAP-Rule" id="MF_00454"/>
    </source>
</evidence>
<reference evidence="13 14" key="1">
    <citation type="submission" date="2019-07" db="EMBL/GenBank/DDBJ databases">
        <title>Genomic Encyclopedia of Archaeal and Bacterial Type Strains, Phase II (KMG-II): from individual species to whole genera.</title>
        <authorList>
            <person name="Goeker M."/>
        </authorList>
    </citation>
    <scope>NUCLEOTIDE SEQUENCE [LARGE SCALE GENOMIC DNA]</scope>
    <source>
        <strain evidence="13 14">ATCC BAA-2084</strain>
    </source>
</reference>
<name>A0A562UUW4_9SPHN</name>
<dbReference type="Proteomes" id="UP000320547">
    <property type="component" value="Unassembled WGS sequence"/>
</dbReference>
<protein>
    <recommendedName>
        <fullName evidence="12">Fluoride-specific ion channel FluC</fullName>
    </recommendedName>
</protein>
<keyword evidence="12" id="KW-0813">Transport</keyword>
<dbReference type="EMBL" id="VLLK01000001">
    <property type="protein sequence ID" value="TWJ09409.1"/>
    <property type="molecule type" value="Genomic_DNA"/>
</dbReference>
<feature type="binding site" evidence="12">
    <location>
        <position position="92"/>
    </location>
    <ligand>
        <name>Na(+)</name>
        <dbReference type="ChEBI" id="CHEBI:29101"/>
        <note>structural</note>
    </ligand>
</feature>
<comment type="subcellular location">
    <subcellularLocation>
        <location evidence="1 12">Cell membrane</location>
        <topology evidence="1 12">Multi-pass membrane protein</topology>
    </subcellularLocation>
</comment>
<proteinExistence type="inferred from homology"/>
<sequence length="142" mass="14639">MSSAISPIAASLNVALGGAIGAVLRYQLGRGITHWLGPQVVTAFPWATLAANVIGSLAMGLLAGWLARHGGEQSSLLVPEQARLLIGVGLLGGFTTFSAFSLEMMLLIERGQAITAFTYATVSVLAGLVGLYMGLIVIRVTG</sequence>
<keyword evidence="5 12" id="KW-1133">Transmembrane helix</keyword>
<feature type="transmembrane region" description="Helical" evidence="12">
    <location>
        <begin position="41"/>
        <end position="63"/>
    </location>
</feature>
<comment type="similarity">
    <text evidence="10 12">Belongs to the fluoride channel Fluc/FEX (TC 1.A.43) family.</text>
</comment>
<keyword evidence="4 12" id="KW-0812">Transmembrane</keyword>
<evidence type="ECO:0000256" key="6">
    <source>
        <dbReference type="ARBA" id="ARBA00023053"/>
    </source>
</evidence>
<feature type="binding site" evidence="12">
    <location>
        <position position="95"/>
    </location>
    <ligand>
        <name>Na(+)</name>
        <dbReference type="ChEBI" id="CHEBI:29101"/>
        <note>structural</note>
    </ligand>
</feature>
<accession>A0A562UUW4</accession>
<dbReference type="PANTHER" id="PTHR28259">
    <property type="entry name" value="FLUORIDE EXPORT PROTEIN 1-RELATED"/>
    <property type="match status" value="1"/>
</dbReference>
<evidence type="ECO:0000256" key="7">
    <source>
        <dbReference type="ARBA" id="ARBA00023065"/>
    </source>
</evidence>
<comment type="caution">
    <text evidence="13">The sequence shown here is derived from an EMBL/GenBank/DDBJ whole genome shotgun (WGS) entry which is preliminary data.</text>
</comment>
<evidence type="ECO:0000313" key="13">
    <source>
        <dbReference type="EMBL" id="TWJ09409.1"/>
    </source>
</evidence>
<dbReference type="RefSeq" id="WP_067601402.1">
    <property type="nucleotide sequence ID" value="NZ_CP015963.1"/>
</dbReference>
<evidence type="ECO:0000256" key="8">
    <source>
        <dbReference type="ARBA" id="ARBA00023136"/>
    </source>
</evidence>
<evidence type="ECO:0000256" key="5">
    <source>
        <dbReference type="ARBA" id="ARBA00022989"/>
    </source>
</evidence>
<keyword evidence="6 12" id="KW-0915">Sodium</keyword>
<evidence type="ECO:0000256" key="4">
    <source>
        <dbReference type="ARBA" id="ARBA00022692"/>
    </source>
</evidence>
<keyword evidence="7 12" id="KW-0406">Ion transport</keyword>
<dbReference type="Pfam" id="PF02537">
    <property type="entry name" value="CRCB"/>
    <property type="match status" value="1"/>
</dbReference>
<feature type="transmembrane region" description="Helical" evidence="12">
    <location>
        <begin position="114"/>
        <end position="138"/>
    </location>
</feature>
<dbReference type="GO" id="GO:0140114">
    <property type="term" value="P:cellular detoxification of fluoride"/>
    <property type="evidence" value="ECO:0007669"/>
    <property type="project" value="UniProtKB-UniRule"/>
</dbReference>
<keyword evidence="9 12" id="KW-0407">Ion channel</keyword>
<comment type="function">
    <text evidence="12">Fluoride-specific ion channel. Important for reducing fluoride concentration in the cell, thus reducing its toxicity.</text>
</comment>
<keyword evidence="3" id="KW-0997">Cell inner membrane</keyword>
<dbReference type="NCBIfam" id="TIGR00494">
    <property type="entry name" value="crcB"/>
    <property type="match status" value="1"/>
</dbReference>
<evidence type="ECO:0000256" key="2">
    <source>
        <dbReference type="ARBA" id="ARBA00022475"/>
    </source>
</evidence>
<dbReference type="OrthoDB" id="9806299at2"/>
<comment type="activity regulation">
    <text evidence="12">Na(+) is not transported, but it plays an essential structural role and its presence is essential for fluoride channel function.</text>
</comment>
<dbReference type="GO" id="GO:0062054">
    <property type="term" value="F:fluoride channel activity"/>
    <property type="evidence" value="ECO:0007669"/>
    <property type="project" value="UniProtKB-UniRule"/>
</dbReference>